<dbReference type="InterPro" id="IPR036397">
    <property type="entry name" value="RNaseH_sf"/>
</dbReference>
<sequence>MNEDTKINKGGRPIPGYSFDKDGNHICDEQIKEYILKIIETEGLYYGYCKITVLLRRKFNLIINKKKVYRLCKELEVLRPQRKIKPKFPRKIAINREITTSNSLWEVDVKYGYIHGEDRFFYIASFLDVYDRNIVEYHMGLSCKTEDIIVTLKRGLMKRELYNKKINLIIRSDNGPQFISNKFQDTCKELKLEHERIPFKTPNKNAHIEAFHRLLEDECLSRYEFKSYTEAYEAVSEYIKFYNKVRIHSSLGYISPVEFYHKTLEGTAKPLKIKL</sequence>
<dbReference type="PROSITE" id="PS50994">
    <property type="entry name" value="INTEGRASE"/>
    <property type="match status" value="1"/>
</dbReference>
<gene>
    <name evidence="3" type="ORF">CUESP1_1288</name>
</gene>
<dbReference type="InterPro" id="IPR001584">
    <property type="entry name" value="Integrase_cat-core"/>
</dbReference>
<dbReference type="Gene3D" id="3.30.420.10">
    <property type="entry name" value="Ribonuclease H-like superfamily/Ribonuclease H"/>
    <property type="match status" value="1"/>
</dbReference>
<dbReference type="AlphaFoldDB" id="A0A1M4PMH9"/>
<dbReference type="Pfam" id="PF13683">
    <property type="entry name" value="rve_3"/>
    <property type="match status" value="1"/>
</dbReference>
<protein>
    <submittedName>
        <fullName evidence="3">Integrase catalytic region</fullName>
    </submittedName>
</protein>
<dbReference type="GO" id="GO:0003676">
    <property type="term" value="F:nucleic acid binding"/>
    <property type="evidence" value="ECO:0007669"/>
    <property type="project" value="InterPro"/>
</dbReference>
<dbReference type="SUPFAM" id="SSF53098">
    <property type="entry name" value="Ribonuclease H-like"/>
    <property type="match status" value="1"/>
</dbReference>
<dbReference type="PANTHER" id="PTHR46889:SF4">
    <property type="entry name" value="TRANSPOSASE INSO FOR INSERTION SEQUENCE ELEMENT IS911B-RELATED"/>
    <property type="match status" value="1"/>
</dbReference>
<dbReference type="NCBIfam" id="NF033516">
    <property type="entry name" value="transpos_IS3"/>
    <property type="match status" value="1"/>
</dbReference>
<dbReference type="EMBL" id="LT669839">
    <property type="protein sequence ID" value="SHD76660.1"/>
    <property type="molecule type" value="Genomic_DNA"/>
</dbReference>
<reference evidence="3 4" key="1">
    <citation type="submission" date="2016-11" db="EMBL/GenBank/DDBJ databases">
        <authorList>
            <person name="Manzoor S."/>
        </authorList>
    </citation>
    <scope>NUCLEOTIDE SEQUENCE [LARGE SCALE GENOMIC DNA]</scope>
    <source>
        <strain evidence="3">Clostridium ultunense strain Esp</strain>
    </source>
</reference>
<feature type="domain" description="Integrase catalytic" evidence="2">
    <location>
        <begin position="85"/>
        <end position="264"/>
    </location>
</feature>
<evidence type="ECO:0000256" key="1">
    <source>
        <dbReference type="ARBA" id="ARBA00002286"/>
    </source>
</evidence>
<accession>A0A1M4PMH9</accession>
<keyword evidence="4" id="KW-1185">Reference proteome</keyword>
<dbReference type="InterPro" id="IPR048020">
    <property type="entry name" value="Transpos_IS3"/>
</dbReference>
<comment type="function">
    <text evidence="1">Involved in the transposition of the insertion sequence.</text>
</comment>
<dbReference type="InterPro" id="IPR012337">
    <property type="entry name" value="RNaseH-like_sf"/>
</dbReference>
<dbReference type="Pfam" id="PF13276">
    <property type="entry name" value="HTH_21"/>
    <property type="match status" value="1"/>
</dbReference>
<evidence type="ECO:0000259" key="2">
    <source>
        <dbReference type="PROSITE" id="PS50994"/>
    </source>
</evidence>
<dbReference type="InterPro" id="IPR025948">
    <property type="entry name" value="HTH-like_dom"/>
</dbReference>
<dbReference type="Proteomes" id="UP000245423">
    <property type="component" value="Chromosome 1"/>
</dbReference>
<proteinExistence type="predicted"/>
<dbReference type="GO" id="GO:0015074">
    <property type="term" value="P:DNA integration"/>
    <property type="evidence" value="ECO:0007669"/>
    <property type="project" value="InterPro"/>
</dbReference>
<evidence type="ECO:0000313" key="3">
    <source>
        <dbReference type="EMBL" id="SHD76660.1"/>
    </source>
</evidence>
<evidence type="ECO:0000313" key="4">
    <source>
        <dbReference type="Proteomes" id="UP000245423"/>
    </source>
</evidence>
<organism evidence="3 4">
    <name type="scientific">[Clostridium] ultunense Esp</name>
    <dbReference type="NCBI Taxonomy" id="1288971"/>
    <lineage>
        <taxon>Bacteria</taxon>
        <taxon>Bacillati</taxon>
        <taxon>Bacillota</taxon>
        <taxon>Tissierellia</taxon>
        <taxon>Tissierellales</taxon>
        <taxon>Tepidimicrobiaceae</taxon>
        <taxon>Schnuerera</taxon>
    </lineage>
</organism>
<dbReference type="InterPro" id="IPR050900">
    <property type="entry name" value="Transposase_IS3/IS150/IS904"/>
</dbReference>
<name>A0A1M4PMH9_9FIRM</name>
<dbReference type="PANTHER" id="PTHR46889">
    <property type="entry name" value="TRANSPOSASE INSF FOR INSERTION SEQUENCE IS3B-RELATED"/>
    <property type="match status" value="1"/>
</dbReference>